<feature type="compositionally biased region" description="Basic and acidic residues" evidence="5">
    <location>
        <begin position="310"/>
        <end position="354"/>
    </location>
</feature>
<organism evidence="7 8">
    <name type="scientific">Microthyrium microscopicum</name>
    <dbReference type="NCBI Taxonomy" id="703497"/>
    <lineage>
        <taxon>Eukaryota</taxon>
        <taxon>Fungi</taxon>
        <taxon>Dikarya</taxon>
        <taxon>Ascomycota</taxon>
        <taxon>Pezizomycotina</taxon>
        <taxon>Dothideomycetes</taxon>
        <taxon>Dothideomycetes incertae sedis</taxon>
        <taxon>Microthyriales</taxon>
        <taxon>Microthyriaceae</taxon>
        <taxon>Microthyrium</taxon>
    </lineage>
</organism>
<keyword evidence="4" id="KW-0747">Spliceosome</keyword>
<reference evidence="7" key="1">
    <citation type="journal article" date="2020" name="Stud. Mycol.">
        <title>101 Dothideomycetes genomes: a test case for predicting lifestyles and emergence of pathogens.</title>
        <authorList>
            <person name="Haridas S."/>
            <person name="Albert R."/>
            <person name="Binder M."/>
            <person name="Bloem J."/>
            <person name="Labutti K."/>
            <person name="Salamov A."/>
            <person name="Andreopoulos B."/>
            <person name="Baker S."/>
            <person name="Barry K."/>
            <person name="Bills G."/>
            <person name="Bluhm B."/>
            <person name="Cannon C."/>
            <person name="Castanera R."/>
            <person name="Culley D."/>
            <person name="Daum C."/>
            <person name="Ezra D."/>
            <person name="Gonzalez J."/>
            <person name="Henrissat B."/>
            <person name="Kuo A."/>
            <person name="Liang C."/>
            <person name="Lipzen A."/>
            <person name="Lutzoni F."/>
            <person name="Magnuson J."/>
            <person name="Mondo S."/>
            <person name="Nolan M."/>
            <person name="Ohm R."/>
            <person name="Pangilinan J."/>
            <person name="Park H.-J."/>
            <person name="Ramirez L."/>
            <person name="Alfaro M."/>
            <person name="Sun H."/>
            <person name="Tritt A."/>
            <person name="Yoshinaga Y."/>
            <person name="Zwiers L.-H."/>
            <person name="Turgeon B."/>
            <person name="Goodwin S."/>
            <person name="Spatafora J."/>
            <person name="Crous P."/>
            <person name="Grigoriev I."/>
        </authorList>
    </citation>
    <scope>NUCLEOTIDE SEQUENCE</scope>
    <source>
        <strain evidence="7">CBS 115976</strain>
    </source>
</reference>
<dbReference type="InterPro" id="IPR026822">
    <property type="entry name" value="Spp2/MOS2_G-patch"/>
</dbReference>
<evidence type="ECO:0000256" key="5">
    <source>
        <dbReference type="SAM" id="MobiDB-lite"/>
    </source>
</evidence>
<dbReference type="PANTHER" id="PTHR15818:SF2">
    <property type="entry name" value="G-PATCH DOMAIN AND KOW MOTIFS-CONTAINING PROTEIN"/>
    <property type="match status" value="1"/>
</dbReference>
<evidence type="ECO:0000313" key="7">
    <source>
        <dbReference type="EMBL" id="KAF2671227.1"/>
    </source>
</evidence>
<comment type="function">
    <text evidence="4">Involved in spliceosome maturation and the first step of pre-mRNA splicing.</text>
</comment>
<keyword evidence="3 4" id="KW-0539">Nucleus</keyword>
<feature type="region of interest" description="Disordered" evidence="5">
    <location>
        <begin position="118"/>
        <end position="150"/>
    </location>
</feature>
<evidence type="ECO:0000259" key="6">
    <source>
        <dbReference type="Pfam" id="PF12656"/>
    </source>
</evidence>
<accession>A0A6A6UID9</accession>
<dbReference type="EMBL" id="MU004233">
    <property type="protein sequence ID" value="KAF2671227.1"/>
    <property type="molecule type" value="Genomic_DNA"/>
</dbReference>
<dbReference type="InterPro" id="IPR045166">
    <property type="entry name" value="Spp2-like"/>
</dbReference>
<dbReference type="GO" id="GO:0005681">
    <property type="term" value="C:spliceosomal complex"/>
    <property type="evidence" value="ECO:0007669"/>
    <property type="project" value="UniProtKB-UniRule"/>
</dbReference>
<dbReference type="Proteomes" id="UP000799302">
    <property type="component" value="Unassembled WGS sequence"/>
</dbReference>
<evidence type="ECO:0000256" key="4">
    <source>
        <dbReference type="RuleBase" id="RU369096"/>
    </source>
</evidence>
<proteinExistence type="inferred from homology"/>
<feature type="compositionally biased region" description="Basic and acidic residues" evidence="5">
    <location>
        <begin position="391"/>
        <end position="453"/>
    </location>
</feature>
<sequence>MASGFAPKKVSLAFGKKPALKPSNGIKRSAAVALHDSDDEDATSGKHVEISAFDHTAGGAVHANDGLNKKAGPLVIPAQPNSDILEYGRRKKQRSDIPQENGNDIVIKKKEVTYGLSVPTKKPEVDGDGEAMEGVEANDKEAEPSTRKERTEDEIALDAIMGNQGTSNMMIPIADEDEALRRDMEGAQDVPTLDQYLAVPPSEFGAAALRGMGWKDTETIGKGTFALKPKVVERRPALLGVGAKPSSAVGIELGEWGKSARHKGPKKVEAYNPVVLKNKKTGEVLTEEELKARLDDQGKTSTELVFDDNEGSRSEKKSRRDDYRNSDRDFDKKRDKYDSDHKRSSRKDRDDGRDRRKRNYSDDSDDGHRRRRKDDDHRRSEKKRQRSRSPTTERDTKYRSRKDEDRRDREDRKYRKDKYHDDKREKYREDKYEKPSRRDRDDGRYEKDPSRRR</sequence>
<keyword evidence="4" id="KW-0508">mRNA splicing</keyword>
<comment type="similarity">
    <text evidence="2 4">Belongs to the SPP2 family.</text>
</comment>
<evidence type="ECO:0000256" key="3">
    <source>
        <dbReference type="ARBA" id="ARBA00023242"/>
    </source>
</evidence>
<dbReference type="Pfam" id="PF12656">
    <property type="entry name" value="G-patch_2"/>
    <property type="match status" value="1"/>
</dbReference>
<evidence type="ECO:0000256" key="1">
    <source>
        <dbReference type="ARBA" id="ARBA00004123"/>
    </source>
</evidence>
<dbReference type="GO" id="GO:0000398">
    <property type="term" value="P:mRNA splicing, via spliceosome"/>
    <property type="evidence" value="ECO:0007669"/>
    <property type="project" value="UniProtKB-UniRule"/>
</dbReference>
<evidence type="ECO:0000313" key="8">
    <source>
        <dbReference type="Proteomes" id="UP000799302"/>
    </source>
</evidence>
<feature type="region of interest" description="Disordered" evidence="5">
    <location>
        <begin position="289"/>
        <end position="453"/>
    </location>
</feature>
<feature type="compositionally biased region" description="Basic and acidic residues" evidence="5">
    <location>
        <begin position="137"/>
        <end position="150"/>
    </location>
</feature>
<comment type="subcellular location">
    <subcellularLocation>
        <location evidence="1 4">Nucleus</location>
    </subcellularLocation>
</comment>
<evidence type="ECO:0000256" key="2">
    <source>
        <dbReference type="ARBA" id="ARBA00008576"/>
    </source>
</evidence>
<feature type="domain" description="Spp2/MOS2 G-patch" evidence="6">
    <location>
        <begin position="189"/>
        <end position="246"/>
    </location>
</feature>
<gene>
    <name evidence="7" type="ORF">BT63DRAFT_370335</name>
</gene>
<dbReference type="AlphaFoldDB" id="A0A6A6UID9"/>
<keyword evidence="4" id="KW-0507">mRNA processing</keyword>
<protein>
    <recommendedName>
        <fullName evidence="4">Pre-mRNA-splicing factor</fullName>
    </recommendedName>
</protein>
<dbReference type="OrthoDB" id="5577072at2759"/>
<dbReference type="PANTHER" id="PTHR15818">
    <property type="entry name" value="G PATCH AND KOW-CONTAINING"/>
    <property type="match status" value="1"/>
</dbReference>
<name>A0A6A6UID9_9PEZI</name>
<keyword evidence="8" id="KW-1185">Reference proteome</keyword>
<feature type="compositionally biased region" description="Basic and acidic residues" evidence="5">
    <location>
        <begin position="289"/>
        <end position="298"/>
    </location>
</feature>